<reference evidence="5" key="1">
    <citation type="submission" date="2025-08" db="UniProtKB">
        <authorList>
            <consortium name="RefSeq"/>
        </authorList>
    </citation>
    <scope>IDENTIFICATION</scope>
</reference>
<feature type="compositionally biased region" description="Acidic residues" evidence="1">
    <location>
        <begin position="105"/>
        <end position="116"/>
    </location>
</feature>
<dbReference type="InParanoid" id="A0A1U8B4T5"/>
<sequence>MGCAASSIDNERVQRCKERRRLMKQLVGLRGQFAAAQMAYLQSLKNTGITLRQFTESEFLELENPPFPVALPPSPPLPLPPSPPPPPPYSPDEGKAKDKRREELVQEECIEFDEDSSCITPPPPPPVLRSSWDLWDPFDPSSSSPPLRQKKKEQVQQAEEEVWAETNTEFEEELGEEVVANAVLNSLPEKTMSVELADDNSSTMSGYTKDTADMHMMISRNKKTLARIVKELDDYFLKASASGKEIAVLLDTNKGDLLRHNFGENNRKSFKSAKVFSALSWSWSSKSLHSSRESIENPGSSEPCNPGGLCITLDKLYEKEHRLYEEVKEDEMSKLEYERKILLLSKQESENQDSMKIERTRSSIESLQSSILCLSQSISRTCSSILQLRDEELHLQLVDLSAGLMHMWRTMCECHQVQNHIAQQVNHLTDHSSMEPTTEYHRQATAQLETEVIAWYNNFCNLLKSQQDYIRALHGWAQLTNDLVDDQQQNDHSFGIQTLCEEWQLALDRLPDKVASEAIKSLVSVIHSIVLQQGEESNLQKKSDRLERRFQKVLNSMNEMEKKLERNPTGDSISSLSPKHPLSVKRAKAEAFKKKVEEEKSKHLDAVQASRVITLNNLQTSLLNVFQALTEFSSACAQVFEAVHCCAISTACHDGVLQSRS</sequence>
<dbReference type="Pfam" id="PF04782">
    <property type="entry name" value="DUF632"/>
    <property type="match status" value="1"/>
</dbReference>
<evidence type="ECO:0000259" key="3">
    <source>
        <dbReference type="Pfam" id="PF04783"/>
    </source>
</evidence>
<feature type="domain" description="DUF632" evidence="2">
    <location>
        <begin position="225"/>
        <end position="527"/>
    </location>
</feature>
<organism evidence="4 5">
    <name type="scientific">Nelumbo nucifera</name>
    <name type="common">Sacred lotus</name>
    <dbReference type="NCBI Taxonomy" id="4432"/>
    <lineage>
        <taxon>Eukaryota</taxon>
        <taxon>Viridiplantae</taxon>
        <taxon>Streptophyta</taxon>
        <taxon>Embryophyta</taxon>
        <taxon>Tracheophyta</taxon>
        <taxon>Spermatophyta</taxon>
        <taxon>Magnoliopsida</taxon>
        <taxon>Proteales</taxon>
        <taxon>Nelumbonaceae</taxon>
        <taxon>Nelumbo</taxon>
    </lineage>
</organism>
<protein>
    <submittedName>
        <fullName evidence="5">Uncharacterized protein LOC104610825 isoform X1</fullName>
    </submittedName>
</protein>
<dbReference type="FunCoup" id="A0A1U8B4T5">
    <property type="interactions" value="1106"/>
</dbReference>
<proteinExistence type="predicted"/>
<dbReference type="STRING" id="4432.A0A1U8B4T5"/>
<keyword evidence="4" id="KW-1185">Reference proteome</keyword>
<evidence type="ECO:0000259" key="2">
    <source>
        <dbReference type="Pfam" id="PF04782"/>
    </source>
</evidence>
<feature type="compositionally biased region" description="Pro residues" evidence="1">
    <location>
        <begin position="65"/>
        <end position="90"/>
    </location>
</feature>
<name>A0A1U8B4T5_NELNU</name>
<dbReference type="PANTHER" id="PTHR21450">
    <property type="entry name" value="PROTEIN ALTERED PHOSPHATE STARVATION RESPONSE 1"/>
    <property type="match status" value="1"/>
</dbReference>
<dbReference type="RefSeq" id="XP_010275925.1">
    <property type="nucleotide sequence ID" value="XM_010277623.2"/>
</dbReference>
<feature type="domain" description="DUF630" evidence="3">
    <location>
        <begin position="1"/>
        <end position="58"/>
    </location>
</feature>
<dbReference type="Pfam" id="PF04783">
    <property type="entry name" value="DUF630"/>
    <property type="match status" value="1"/>
</dbReference>
<feature type="compositionally biased region" description="Basic and acidic residues" evidence="1">
    <location>
        <begin position="92"/>
        <end position="104"/>
    </location>
</feature>
<gene>
    <name evidence="5" type="primary">LOC104610825</name>
</gene>
<dbReference type="Proteomes" id="UP000189703">
    <property type="component" value="Unplaced"/>
</dbReference>
<dbReference type="GeneID" id="104610825"/>
<dbReference type="AlphaFoldDB" id="A0A1U8B4T5"/>
<evidence type="ECO:0000256" key="1">
    <source>
        <dbReference type="SAM" id="MobiDB-lite"/>
    </source>
</evidence>
<dbReference type="KEGG" id="nnu:104610825"/>
<dbReference type="OrthoDB" id="1919226at2759"/>
<feature type="compositionally biased region" description="Low complexity" evidence="1">
    <location>
        <begin position="130"/>
        <end position="147"/>
    </location>
</feature>
<dbReference type="OMA" id="NADENTH"/>
<dbReference type="InterPro" id="IPR006867">
    <property type="entry name" value="DUF632"/>
</dbReference>
<evidence type="ECO:0000313" key="5">
    <source>
        <dbReference type="RefSeq" id="XP_010275925.1"/>
    </source>
</evidence>
<accession>A0A1U8B4T5</accession>
<dbReference type="eggNOG" id="ENOG502QRIQ">
    <property type="taxonomic scope" value="Eukaryota"/>
</dbReference>
<dbReference type="InterPro" id="IPR006868">
    <property type="entry name" value="DUF630"/>
</dbReference>
<feature type="region of interest" description="Disordered" evidence="1">
    <location>
        <begin position="65"/>
        <end position="159"/>
    </location>
</feature>
<evidence type="ECO:0000313" key="4">
    <source>
        <dbReference type="Proteomes" id="UP000189703"/>
    </source>
</evidence>
<dbReference type="PANTHER" id="PTHR21450:SF21">
    <property type="entry name" value="REDUCTASE SUBUNIT C, PUTATIVE (DUF630 AND DUF632)-RELATED"/>
    <property type="match status" value="1"/>
</dbReference>